<keyword evidence="4" id="KW-1185">Reference proteome</keyword>
<dbReference type="InterPro" id="IPR021533">
    <property type="entry name" value="PepSY-like"/>
</dbReference>
<dbReference type="AlphaFoldDB" id="A0A5B8UE85"/>
<feature type="chain" id="PRO_5022913806" description="Putative beta-lactamase-inhibitor-like PepSY-like domain-containing protein" evidence="1">
    <location>
        <begin position="23"/>
        <end position="304"/>
    </location>
</feature>
<dbReference type="KEGG" id="fgg:FSB75_01440"/>
<organism evidence="3 4">
    <name type="scientific">Flavisolibacter ginsenosidimutans</name>
    <dbReference type="NCBI Taxonomy" id="661481"/>
    <lineage>
        <taxon>Bacteria</taxon>
        <taxon>Pseudomonadati</taxon>
        <taxon>Bacteroidota</taxon>
        <taxon>Chitinophagia</taxon>
        <taxon>Chitinophagales</taxon>
        <taxon>Chitinophagaceae</taxon>
        <taxon>Flavisolibacter</taxon>
    </lineage>
</organism>
<sequence>MKMKTPFKRAFLAIASATLLFTACKKSDLTQTGSSSTSNTIAVAASLTSSTASTSSTTQDSVYLVQPCGRGGRRDSVAQSSLPSAVGSYLSANYSGYTFSKAFAVKDASGNTTGYVVVIYYNNTPVGLQFDSAGAFVKVLEQREKGDLDGAGWHHGGRFEHRDGQQRDSIALSALPSSITAYFAANYATDTLVKAFRDRDSSIVVLSKNNGAFATVFTASGSFVKRIQLHDSTGSAQAIDLSALPSTAANYLSTTYPNYVFEKAFSVSQNGALKGYVVFIDANNTKYAVEFDATGNFLHAKTIH</sequence>
<evidence type="ECO:0000313" key="4">
    <source>
        <dbReference type="Proteomes" id="UP000321204"/>
    </source>
</evidence>
<dbReference type="Proteomes" id="UP000321204">
    <property type="component" value="Chromosome"/>
</dbReference>
<evidence type="ECO:0000256" key="1">
    <source>
        <dbReference type="SAM" id="SignalP"/>
    </source>
</evidence>
<evidence type="ECO:0000259" key="2">
    <source>
        <dbReference type="Pfam" id="PF11396"/>
    </source>
</evidence>
<evidence type="ECO:0000313" key="3">
    <source>
        <dbReference type="EMBL" id="QEC54616.1"/>
    </source>
</evidence>
<accession>A0A5B8UE85</accession>
<protein>
    <recommendedName>
        <fullName evidence="2">Putative beta-lactamase-inhibitor-like PepSY-like domain-containing protein</fullName>
    </recommendedName>
</protein>
<dbReference type="SUPFAM" id="SSF160574">
    <property type="entry name" value="BT0923-like"/>
    <property type="match status" value="1"/>
</dbReference>
<feature type="domain" description="Putative beta-lactamase-inhibitor-like PepSY-like" evidence="2">
    <location>
        <begin position="74"/>
        <end position="137"/>
    </location>
</feature>
<dbReference type="PROSITE" id="PS51257">
    <property type="entry name" value="PROKAR_LIPOPROTEIN"/>
    <property type="match status" value="1"/>
</dbReference>
<proteinExistence type="predicted"/>
<name>A0A5B8UE85_9BACT</name>
<keyword evidence="1" id="KW-0732">Signal</keyword>
<feature type="signal peptide" evidence="1">
    <location>
        <begin position="1"/>
        <end position="22"/>
    </location>
</feature>
<feature type="domain" description="Putative beta-lactamase-inhibitor-like PepSY-like" evidence="2">
    <location>
        <begin position="169"/>
        <end position="223"/>
    </location>
</feature>
<dbReference type="Pfam" id="PF11396">
    <property type="entry name" value="PepSY_like"/>
    <property type="match status" value="3"/>
</dbReference>
<reference evidence="3 4" key="1">
    <citation type="journal article" date="2015" name="Int. J. Syst. Evol. Microbiol.">
        <title>Flavisolibacter ginsenosidimutans sp. nov., with ginsenoside-converting activity isolated from soil used for cultivating ginseng.</title>
        <authorList>
            <person name="Zhao Y."/>
            <person name="Liu Q."/>
            <person name="Kang M.S."/>
            <person name="Jin F."/>
            <person name="Yu H."/>
            <person name="Im W.T."/>
        </authorList>
    </citation>
    <scope>NUCLEOTIDE SEQUENCE [LARGE SCALE GENOMIC DNA]</scope>
    <source>
        <strain evidence="3 4">Gsoil 636</strain>
    </source>
</reference>
<dbReference type="EMBL" id="CP042433">
    <property type="protein sequence ID" value="QEC54616.1"/>
    <property type="molecule type" value="Genomic_DNA"/>
</dbReference>
<feature type="domain" description="Putative beta-lactamase-inhibitor-like PepSY-like" evidence="2">
    <location>
        <begin position="237"/>
        <end position="298"/>
    </location>
</feature>
<dbReference type="Gene3D" id="3.40.1420.30">
    <property type="match status" value="1"/>
</dbReference>
<dbReference type="OrthoDB" id="787491at2"/>
<gene>
    <name evidence="3" type="ORF">FSB75_01440</name>
</gene>